<keyword evidence="6" id="KW-1185">Reference proteome</keyword>
<keyword evidence="1 3" id="KW-0732">Signal</keyword>
<reference evidence="5 6" key="1">
    <citation type="submission" date="2018-08" db="EMBL/GenBank/DDBJ databases">
        <title>Vibrio isolated from the Eastern China Marginal Seas.</title>
        <authorList>
            <person name="Li Y."/>
        </authorList>
    </citation>
    <scope>NUCLEOTIDE SEQUENCE [LARGE SCALE GENOMIC DNA]</scope>
    <source>
        <strain evidence="5 6">BEI233</strain>
    </source>
</reference>
<dbReference type="SUPFAM" id="SSF56925">
    <property type="entry name" value="OMPA-like"/>
    <property type="match status" value="1"/>
</dbReference>
<organism evidence="5 6">
    <name type="scientific">Vibrio sinensis</name>
    <dbReference type="NCBI Taxonomy" id="2302434"/>
    <lineage>
        <taxon>Bacteria</taxon>
        <taxon>Pseudomonadati</taxon>
        <taxon>Pseudomonadota</taxon>
        <taxon>Gammaproteobacteria</taxon>
        <taxon>Vibrionales</taxon>
        <taxon>Vibrionaceae</taxon>
        <taxon>Vibrio</taxon>
    </lineage>
</organism>
<evidence type="ECO:0000256" key="3">
    <source>
        <dbReference type="SAM" id="SignalP"/>
    </source>
</evidence>
<dbReference type="AlphaFoldDB" id="A0A3A6QBM5"/>
<dbReference type="Pfam" id="PF13505">
    <property type="entry name" value="OMP_b-brl"/>
    <property type="match status" value="1"/>
</dbReference>
<evidence type="ECO:0000313" key="5">
    <source>
        <dbReference type="EMBL" id="RJX69697.1"/>
    </source>
</evidence>
<feature type="region of interest" description="Disordered" evidence="2">
    <location>
        <begin position="145"/>
        <end position="165"/>
    </location>
</feature>
<dbReference type="Gene3D" id="2.40.160.20">
    <property type="match status" value="1"/>
</dbReference>
<proteinExistence type="predicted"/>
<evidence type="ECO:0000256" key="2">
    <source>
        <dbReference type="SAM" id="MobiDB-lite"/>
    </source>
</evidence>
<dbReference type="NCBIfam" id="NF033908">
    <property type="entry name" value="AcfA_fam_omp"/>
    <property type="match status" value="1"/>
</dbReference>
<sequence length="212" mass="23324">MKKIYLFPLFVCSFSAVSAPYFGLEIGAAFPNHDVNVNYVSDQVSLSPDSSDAFVGGYMGYSLTNNLALEMGYQQHHFDDEKRVSNGTAANSNQHKGTEWDANLKADQVYLAPVYTVSLTNSRSWSLKMKAGVTFTQYELTTEKRDTQGPIGTSKDEVQLSGSKSSNDWGVMSAIGVEYNVTPALSIGTNVMYQIDSFSSMSTFTMTGSYYF</sequence>
<protein>
    <submittedName>
        <fullName evidence="5">Porin family protein</fullName>
    </submittedName>
</protein>
<evidence type="ECO:0000256" key="1">
    <source>
        <dbReference type="ARBA" id="ARBA00022729"/>
    </source>
</evidence>
<dbReference type="OrthoDB" id="5877827at2"/>
<evidence type="ECO:0000313" key="6">
    <source>
        <dbReference type="Proteomes" id="UP000273252"/>
    </source>
</evidence>
<accession>A0A3A6QBM5</accession>
<gene>
    <name evidence="5" type="ORF">DZ860_14545</name>
</gene>
<name>A0A3A6QBM5_9VIBR</name>
<comment type="caution">
    <text evidence="5">The sequence shown here is derived from an EMBL/GenBank/DDBJ whole genome shotgun (WGS) entry which is preliminary data.</text>
</comment>
<evidence type="ECO:0000259" key="4">
    <source>
        <dbReference type="Pfam" id="PF13505"/>
    </source>
</evidence>
<feature type="chain" id="PRO_5017331440" evidence="3">
    <location>
        <begin position="19"/>
        <end position="212"/>
    </location>
</feature>
<dbReference type="RefSeq" id="WP_120032520.1">
    <property type="nucleotide sequence ID" value="NZ_QVMU01000014.1"/>
</dbReference>
<feature type="signal peptide" evidence="3">
    <location>
        <begin position="1"/>
        <end position="18"/>
    </location>
</feature>
<dbReference type="InterPro" id="IPR011250">
    <property type="entry name" value="OMP/PagP_B-barrel"/>
</dbReference>
<feature type="domain" description="Outer membrane protein beta-barrel" evidence="4">
    <location>
        <begin position="19"/>
        <end position="197"/>
    </location>
</feature>
<dbReference type="Proteomes" id="UP000273252">
    <property type="component" value="Unassembled WGS sequence"/>
</dbReference>
<dbReference type="InterPro" id="IPR027385">
    <property type="entry name" value="Beta-barrel_OMP"/>
</dbReference>
<dbReference type="EMBL" id="QVMU01000014">
    <property type="protein sequence ID" value="RJX69697.1"/>
    <property type="molecule type" value="Genomic_DNA"/>
</dbReference>